<keyword evidence="1" id="KW-1185">Reference proteome</keyword>
<name>A0AC58KGJ2_CASCN</name>
<accession>A0AC58KGJ2</accession>
<reference evidence="2" key="1">
    <citation type="submission" date="2025-08" db="UniProtKB">
        <authorList>
            <consortium name="RefSeq"/>
        </authorList>
    </citation>
    <scope>IDENTIFICATION</scope>
</reference>
<proteinExistence type="predicted"/>
<evidence type="ECO:0000313" key="1">
    <source>
        <dbReference type="Proteomes" id="UP001732720"/>
    </source>
</evidence>
<sequence>MLFICRKYHPTFKMVSLCYRKNGTLRLTEDWMSGKQYTIHPIRWMTSNQLKPRPGDLIEISRIGYAHWTIYVGKDYVVHLAPPSEITGVGTDSIMSALTDTAIVKKELLTVVAGGDQYRVNNKHDDKYPPFPATKIVQQAKKLVGQVVHYSLTSKNCEHFVNEMRYGIPISDQVTEATMKAVVTAGVLATLGLFSCLLSRCKQEKQ</sequence>
<protein>
    <submittedName>
        <fullName evidence="2">Phospholipase A and acyltransferase 2-like isoform X1</fullName>
    </submittedName>
</protein>
<dbReference type="RefSeq" id="XP_073904052.1">
    <property type="nucleotide sequence ID" value="XM_074047951.1"/>
</dbReference>
<evidence type="ECO:0000313" key="2">
    <source>
        <dbReference type="RefSeq" id="XP_073904052.1"/>
    </source>
</evidence>
<dbReference type="Proteomes" id="UP001732720">
    <property type="component" value="Chromosome 1"/>
</dbReference>
<gene>
    <name evidence="2" type="primary">LOC109683265</name>
</gene>
<organism evidence="1 2">
    <name type="scientific">Castor canadensis</name>
    <name type="common">American beaver</name>
    <dbReference type="NCBI Taxonomy" id="51338"/>
    <lineage>
        <taxon>Eukaryota</taxon>
        <taxon>Metazoa</taxon>
        <taxon>Chordata</taxon>
        <taxon>Craniata</taxon>
        <taxon>Vertebrata</taxon>
        <taxon>Euteleostomi</taxon>
        <taxon>Mammalia</taxon>
        <taxon>Eutheria</taxon>
        <taxon>Euarchontoglires</taxon>
        <taxon>Glires</taxon>
        <taxon>Rodentia</taxon>
        <taxon>Castorimorpha</taxon>
        <taxon>Castoridae</taxon>
        <taxon>Castor</taxon>
    </lineage>
</organism>